<dbReference type="GO" id="GO:1904680">
    <property type="term" value="F:peptide transmembrane transporter activity"/>
    <property type="evidence" value="ECO:0007669"/>
    <property type="project" value="TreeGrafter"/>
</dbReference>
<dbReference type="Gene3D" id="3.90.76.10">
    <property type="entry name" value="Dipeptide-binding Protein, Domain 1"/>
    <property type="match status" value="1"/>
</dbReference>
<dbReference type="KEGG" id="obg:Verru16b_01961"/>
<protein>
    <submittedName>
        <fullName evidence="6">Periplasmic murein peptide-binding protein</fullName>
    </submittedName>
</protein>
<accession>A0A1D8AVI3</accession>
<dbReference type="Proteomes" id="UP000095228">
    <property type="component" value="Chromosome"/>
</dbReference>
<dbReference type="GO" id="GO:0015833">
    <property type="term" value="P:peptide transport"/>
    <property type="evidence" value="ECO:0007669"/>
    <property type="project" value="TreeGrafter"/>
</dbReference>
<dbReference type="PATRIC" id="fig|1838286.3.peg.1975"/>
<organism evidence="6 7">
    <name type="scientific">Lacunisphaera limnophila</name>
    <dbReference type="NCBI Taxonomy" id="1838286"/>
    <lineage>
        <taxon>Bacteria</taxon>
        <taxon>Pseudomonadati</taxon>
        <taxon>Verrucomicrobiota</taxon>
        <taxon>Opitutia</taxon>
        <taxon>Opitutales</taxon>
        <taxon>Opitutaceae</taxon>
        <taxon>Lacunisphaera</taxon>
    </lineage>
</organism>
<dbReference type="PIRSF" id="PIRSF002741">
    <property type="entry name" value="MppA"/>
    <property type="match status" value="1"/>
</dbReference>
<comment type="subcellular location">
    <subcellularLocation>
        <location evidence="1">Cell envelope</location>
    </subcellularLocation>
</comment>
<proteinExistence type="inferred from homology"/>
<dbReference type="AlphaFoldDB" id="A0A1D8AVI3"/>
<keyword evidence="3" id="KW-0813">Transport</keyword>
<dbReference type="EMBL" id="CP016094">
    <property type="protein sequence ID" value="AOS44892.1"/>
    <property type="molecule type" value="Genomic_DNA"/>
</dbReference>
<feature type="domain" description="Solute-binding protein family 5" evidence="5">
    <location>
        <begin position="88"/>
        <end position="468"/>
    </location>
</feature>
<dbReference type="Gene3D" id="3.40.190.10">
    <property type="entry name" value="Periplasmic binding protein-like II"/>
    <property type="match status" value="1"/>
</dbReference>
<dbReference type="InterPro" id="IPR030678">
    <property type="entry name" value="Peptide/Ni-bd"/>
</dbReference>
<evidence type="ECO:0000256" key="1">
    <source>
        <dbReference type="ARBA" id="ARBA00004196"/>
    </source>
</evidence>
<evidence type="ECO:0000313" key="6">
    <source>
        <dbReference type="EMBL" id="AOS44892.1"/>
    </source>
</evidence>
<reference evidence="6 7" key="1">
    <citation type="submission" date="2016-06" db="EMBL/GenBank/DDBJ databases">
        <title>Three novel species with peptidoglycan cell walls form the new genus Lacunisphaera gen. nov. in the family Opitutaceae of the verrucomicrobial subdivision 4.</title>
        <authorList>
            <person name="Rast P."/>
            <person name="Gloeckner I."/>
            <person name="Jogler M."/>
            <person name="Boedeker C."/>
            <person name="Jeske O."/>
            <person name="Wiegand S."/>
            <person name="Reinhardt R."/>
            <person name="Schumann P."/>
            <person name="Rohde M."/>
            <person name="Spring S."/>
            <person name="Gloeckner F.O."/>
            <person name="Jogler C."/>
        </authorList>
    </citation>
    <scope>NUCLEOTIDE SEQUENCE [LARGE SCALE GENOMIC DNA]</scope>
    <source>
        <strain evidence="6 7">IG16b</strain>
    </source>
</reference>
<dbReference type="GO" id="GO:0030288">
    <property type="term" value="C:outer membrane-bounded periplasmic space"/>
    <property type="evidence" value="ECO:0007669"/>
    <property type="project" value="UniProtKB-ARBA"/>
</dbReference>
<dbReference type="PANTHER" id="PTHR30290">
    <property type="entry name" value="PERIPLASMIC BINDING COMPONENT OF ABC TRANSPORTER"/>
    <property type="match status" value="1"/>
</dbReference>
<evidence type="ECO:0000256" key="4">
    <source>
        <dbReference type="ARBA" id="ARBA00022729"/>
    </source>
</evidence>
<evidence type="ECO:0000256" key="3">
    <source>
        <dbReference type="ARBA" id="ARBA00022448"/>
    </source>
</evidence>
<dbReference type="FunFam" id="3.90.76.10:FF:000001">
    <property type="entry name" value="Oligopeptide ABC transporter substrate-binding protein"/>
    <property type="match status" value="1"/>
</dbReference>
<gene>
    <name evidence="6" type="primary">mppA</name>
    <name evidence="6" type="ORF">Verru16b_01961</name>
</gene>
<dbReference type="CDD" id="cd08504">
    <property type="entry name" value="PBP2_OppA"/>
    <property type="match status" value="1"/>
</dbReference>
<dbReference type="InterPro" id="IPR000914">
    <property type="entry name" value="SBP_5_dom"/>
</dbReference>
<keyword evidence="4" id="KW-0732">Signal</keyword>
<sequence length="546" mass="60221">MSDKQATPASALNRIICVCLCLFVAIPSGCKKRETDVERGIREQVLHRGLSADLAGLDPHRETGLPEINVISALFEGLVGEHPETGAPVPGVAERWETSADGLIWTFHLRANAKWSNGAPVTARDFVGSIQRVLSRPLGADNAAMLFVLANAESWYQGGLTDFTHVGALAVDDHTLRLTLAHPAPFLLSLLSHPVWYPVPLPVIEQHGGVTQRDNRWTDPAHLVGNGPFVLKANRRGEVIIVDKSPTYWDAATVRLAAIHFHPAADVDGEERAFRAGQLHLTEALPVAKVDSYRRDHPDVLRISPFLDTYFYRLNTTRPGLDKTLVRRALSLAIDRRALTEKITRGGQQPAASFTPAGITGYTPPATLRHDPAEAARLLAEAGYPGGAGLPPVEIMINSSGNHRIIAEAVQQMWRQLGVTVAVNNMEQSSLFAKRRALDYSVLRSEWVADFADPKSFLDVFRGGSNNNHTGWNNLAYDAALHAADRSADPVAREQLLRQAETILLEELPVIPIYHFTTVRLVHPSVRGWHPLPLDRHPYKHVWLEH</sequence>
<keyword evidence="7" id="KW-1185">Reference proteome</keyword>
<dbReference type="SUPFAM" id="SSF53850">
    <property type="entry name" value="Periplasmic binding protein-like II"/>
    <property type="match status" value="1"/>
</dbReference>
<evidence type="ECO:0000256" key="2">
    <source>
        <dbReference type="ARBA" id="ARBA00005695"/>
    </source>
</evidence>
<name>A0A1D8AVI3_9BACT</name>
<dbReference type="Pfam" id="PF00496">
    <property type="entry name" value="SBP_bac_5"/>
    <property type="match status" value="1"/>
</dbReference>
<dbReference type="GO" id="GO:0043190">
    <property type="term" value="C:ATP-binding cassette (ABC) transporter complex"/>
    <property type="evidence" value="ECO:0007669"/>
    <property type="project" value="InterPro"/>
</dbReference>
<evidence type="ECO:0000259" key="5">
    <source>
        <dbReference type="Pfam" id="PF00496"/>
    </source>
</evidence>
<dbReference type="InterPro" id="IPR039424">
    <property type="entry name" value="SBP_5"/>
</dbReference>
<dbReference type="Gene3D" id="3.10.105.10">
    <property type="entry name" value="Dipeptide-binding Protein, Domain 3"/>
    <property type="match status" value="1"/>
</dbReference>
<comment type="similarity">
    <text evidence="2">Belongs to the bacterial solute-binding protein 5 family.</text>
</comment>
<evidence type="ECO:0000313" key="7">
    <source>
        <dbReference type="Proteomes" id="UP000095228"/>
    </source>
</evidence>
<dbReference type="PANTHER" id="PTHR30290:SF10">
    <property type="entry name" value="PERIPLASMIC OLIGOPEPTIDE-BINDING PROTEIN-RELATED"/>
    <property type="match status" value="1"/>
</dbReference>
<dbReference type="STRING" id="1838286.Verru16b_01961"/>